<dbReference type="EMBL" id="GBRH01184577">
    <property type="protein sequence ID" value="JAE13319.1"/>
    <property type="molecule type" value="Transcribed_RNA"/>
</dbReference>
<proteinExistence type="predicted"/>
<sequence>MRTPAAGWAPPSYPSLPLQPHIRGSRADFGGEQR</sequence>
<organism evidence="2">
    <name type="scientific">Arundo donax</name>
    <name type="common">Giant reed</name>
    <name type="synonym">Donax arundinaceus</name>
    <dbReference type="NCBI Taxonomy" id="35708"/>
    <lineage>
        <taxon>Eukaryota</taxon>
        <taxon>Viridiplantae</taxon>
        <taxon>Streptophyta</taxon>
        <taxon>Embryophyta</taxon>
        <taxon>Tracheophyta</taxon>
        <taxon>Spermatophyta</taxon>
        <taxon>Magnoliopsida</taxon>
        <taxon>Liliopsida</taxon>
        <taxon>Poales</taxon>
        <taxon>Poaceae</taxon>
        <taxon>PACMAD clade</taxon>
        <taxon>Arundinoideae</taxon>
        <taxon>Arundineae</taxon>
        <taxon>Arundo</taxon>
    </lineage>
</organism>
<dbReference type="AlphaFoldDB" id="A0A0A9FPY1"/>
<feature type="region of interest" description="Disordered" evidence="1">
    <location>
        <begin position="1"/>
        <end position="34"/>
    </location>
</feature>
<feature type="compositionally biased region" description="Basic and acidic residues" evidence="1">
    <location>
        <begin position="25"/>
        <end position="34"/>
    </location>
</feature>
<protein>
    <submittedName>
        <fullName evidence="2">Uncharacterized protein</fullName>
    </submittedName>
</protein>
<accession>A0A0A9FPY1</accession>
<reference evidence="2" key="1">
    <citation type="submission" date="2014-09" db="EMBL/GenBank/DDBJ databases">
        <authorList>
            <person name="Magalhaes I.L.F."/>
            <person name="Oliveira U."/>
            <person name="Santos F.R."/>
            <person name="Vidigal T.H.D.A."/>
            <person name="Brescovit A.D."/>
            <person name="Santos A.J."/>
        </authorList>
    </citation>
    <scope>NUCLEOTIDE SEQUENCE</scope>
    <source>
        <tissue evidence="2">Shoot tissue taken approximately 20 cm above the soil surface</tissue>
    </source>
</reference>
<name>A0A0A9FPY1_ARUDO</name>
<evidence type="ECO:0000256" key="1">
    <source>
        <dbReference type="SAM" id="MobiDB-lite"/>
    </source>
</evidence>
<evidence type="ECO:0000313" key="2">
    <source>
        <dbReference type="EMBL" id="JAE13319.1"/>
    </source>
</evidence>
<reference evidence="2" key="2">
    <citation type="journal article" date="2015" name="Data Brief">
        <title>Shoot transcriptome of the giant reed, Arundo donax.</title>
        <authorList>
            <person name="Barrero R.A."/>
            <person name="Guerrero F.D."/>
            <person name="Moolhuijzen P."/>
            <person name="Goolsby J.A."/>
            <person name="Tidwell J."/>
            <person name="Bellgard S.E."/>
            <person name="Bellgard M.I."/>
        </authorList>
    </citation>
    <scope>NUCLEOTIDE SEQUENCE</scope>
    <source>
        <tissue evidence="2">Shoot tissue taken approximately 20 cm above the soil surface</tissue>
    </source>
</reference>